<feature type="domain" description="Beta-adaptin appendage C-terminal subdomain" evidence="14">
    <location>
        <begin position="777"/>
        <end position="888"/>
    </location>
</feature>
<dbReference type="OMA" id="NPPEVQW"/>
<evidence type="ECO:0000256" key="12">
    <source>
        <dbReference type="SAM" id="MobiDB-lite"/>
    </source>
</evidence>
<evidence type="ECO:0000256" key="11">
    <source>
        <dbReference type="PIRNR" id="PIRNR002291"/>
    </source>
</evidence>
<dbReference type="Pfam" id="PF09066">
    <property type="entry name" value="B2-adapt-app_C"/>
    <property type="match status" value="1"/>
</dbReference>
<evidence type="ECO:0000256" key="7">
    <source>
        <dbReference type="ARBA" id="ARBA00023136"/>
    </source>
</evidence>
<dbReference type="GO" id="GO:0030276">
    <property type="term" value="F:clathrin binding"/>
    <property type="evidence" value="ECO:0007669"/>
    <property type="project" value="InterPro"/>
</dbReference>
<evidence type="ECO:0000256" key="4">
    <source>
        <dbReference type="ARBA" id="ARBA00022448"/>
    </source>
</evidence>
<dbReference type="Gene3D" id="1.25.10.10">
    <property type="entry name" value="Leucine-rich Repeat Variant"/>
    <property type="match status" value="1"/>
</dbReference>
<dbReference type="SMART" id="SM00809">
    <property type="entry name" value="Alpha_adaptinC2"/>
    <property type="match status" value="1"/>
</dbReference>
<dbReference type="GO" id="GO:0030665">
    <property type="term" value="C:clathrin-coated vesicle membrane"/>
    <property type="evidence" value="ECO:0007669"/>
    <property type="project" value="UniProtKB-SubCell"/>
</dbReference>
<dbReference type="GO" id="GO:0006886">
    <property type="term" value="P:intracellular protein transport"/>
    <property type="evidence" value="ECO:0007669"/>
    <property type="project" value="InterPro"/>
</dbReference>
<dbReference type="OrthoDB" id="10254310at2759"/>
<keyword evidence="8" id="KW-0968">Cytoplasmic vesicle</keyword>
<dbReference type="InterPro" id="IPR015151">
    <property type="entry name" value="B-adaptin_app_sub_C"/>
</dbReference>
<sequence>MSGHDSKYFSTTKKGEIPELKEELNSQYKDKRKDAVKKVIAAMTVGKDVSSLFTDVVNCMQTENLELKKLVYLYLINYAKSQPDLAILAVNTFVKDSQDPNPLIRALAVRTMGCIRVDKITEYLCDPLERCLKDDDPYVRKTASICVAKLYDINAELVEDRGFLDTLKDLISDNNPMVVANAVAALAEIQENSKMPIFEITNNTLSKLLAALNECTEWGQVFILDALSKYKAEDAREAENIVERVTPRLQHANCAVVLSAVKMILQQMELITSTDMIRNLCKKMAPPLVTLLSAESEIQYVALRNINLIVQKRPTILAHEIKVFFCKYNDPIYVKMEKLEIMIKLASDRNIDQVLLEFKEYATEVDVDFVRKAVRAIGRCAIKLERAAERCISVLLELIKIKVNYVVQEAIIVIKDIFRRYPNTYESIIATLCESLDTLDEPEAKASMIWIIGEYAERIDNADELLESFLESFPEEPALVQLQLLTATVKLFLKKPTEGPQQMIQVVLNNATVETDNPDLRDRAYIYWRLLSTDPEAAKDVVLAEKPVISDDCDQLDSSLLNDLLANIATISSVYHKRPDAFVSRVKASVPKPDSDDITEGSEAGYSESPSHVTEATPVPGSSSLSSGTQPALVPDLLGDLIGLDNAIVPVDQTSPPSGPPLPVLLPSSSGQGLQISAQLTRRDGQIFYNILFENNSDNSLDGFMIQFNKNTFGIAAAGPLQVSQLQPGSSTTTLLLMVISQNLSAGPPSSVLQVAVKNNQQPVWYFQDKIPLHVFFLEDGRMERGVFLETWKSLPDANEITKDLPSAIVRNLDATIDHLASSNIFFIAKRKNANKDLLYLSAKTPKNTIFLVELTVLVGTPGIRCAIKTPSPEMALLFFETMETLLN</sequence>
<dbReference type="InterPro" id="IPR009028">
    <property type="entry name" value="Coatomer/calthrin_app_sub_C"/>
</dbReference>
<evidence type="ECO:0000259" key="14">
    <source>
        <dbReference type="SMART" id="SM01020"/>
    </source>
</evidence>
<proteinExistence type="inferred from homology"/>
<accession>A0A0K9P8S1</accession>
<dbReference type="EMBL" id="LFYR01001125">
    <property type="protein sequence ID" value="KMZ64627.1"/>
    <property type="molecule type" value="Genomic_DNA"/>
</dbReference>
<evidence type="ECO:0000256" key="8">
    <source>
        <dbReference type="ARBA" id="ARBA00023329"/>
    </source>
</evidence>
<dbReference type="InterPro" id="IPR016342">
    <property type="entry name" value="AP_complex_bsu_1_2_4"/>
</dbReference>
<dbReference type="GO" id="GO:0005794">
    <property type="term" value="C:Golgi apparatus"/>
    <property type="evidence" value="ECO:0007669"/>
    <property type="project" value="UniProtKB-SubCell"/>
</dbReference>
<keyword evidence="4 11" id="KW-0813">Transport</keyword>
<evidence type="ECO:0000256" key="2">
    <source>
        <dbReference type="ARBA" id="ARBA00004601"/>
    </source>
</evidence>
<dbReference type="FunFam" id="3.30.310.10:FF:000012">
    <property type="entry name" value="Beta-adaptin-like protein"/>
    <property type="match status" value="1"/>
</dbReference>
<dbReference type="PIRSF" id="PIRSF002291">
    <property type="entry name" value="AP_complex_beta"/>
    <property type="match status" value="1"/>
</dbReference>
<dbReference type="FunFam" id="1.25.10.10:FF:000002">
    <property type="entry name" value="AP complex subunit beta"/>
    <property type="match status" value="1"/>
</dbReference>
<dbReference type="FunFam" id="2.60.40.1150:FF:000002">
    <property type="entry name" value="Beta-adaptin-like protein C"/>
    <property type="match status" value="1"/>
</dbReference>
<keyword evidence="16" id="KW-1185">Reference proteome</keyword>
<evidence type="ECO:0000313" key="15">
    <source>
        <dbReference type="EMBL" id="KMZ64627.1"/>
    </source>
</evidence>
<evidence type="ECO:0000256" key="3">
    <source>
        <dbReference type="ARBA" id="ARBA00006613"/>
    </source>
</evidence>
<dbReference type="Pfam" id="PF01602">
    <property type="entry name" value="Adaptin_N"/>
    <property type="match status" value="1"/>
</dbReference>
<protein>
    <recommendedName>
        <fullName evidence="11">Beta-adaptin-like protein</fullName>
    </recommendedName>
</protein>
<keyword evidence="7 11" id="KW-0472">Membrane</keyword>
<name>A0A0K9P8S1_ZOSMR</name>
<dbReference type="PANTHER" id="PTHR11134">
    <property type="entry name" value="ADAPTOR COMPLEX SUBUNIT BETA FAMILY MEMBER"/>
    <property type="match status" value="1"/>
</dbReference>
<dbReference type="SMART" id="SM01020">
    <property type="entry name" value="B2-adapt-app_C"/>
    <property type="match status" value="1"/>
</dbReference>
<dbReference type="InterPro" id="IPR008152">
    <property type="entry name" value="Clathrin_a/b/g-adaptin_app_Ig"/>
</dbReference>
<dbReference type="InterPro" id="IPR016024">
    <property type="entry name" value="ARM-type_fold"/>
</dbReference>
<dbReference type="GO" id="GO:0016192">
    <property type="term" value="P:vesicle-mediated transport"/>
    <property type="evidence" value="ECO:0000318"/>
    <property type="project" value="GO_Central"/>
</dbReference>
<dbReference type="InterPro" id="IPR011989">
    <property type="entry name" value="ARM-like"/>
</dbReference>
<evidence type="ECO:0000256" key="10">
    <source>
        <dbReference type="ARBA" id="ARBA00065056"/>
    </source>
</evidence>
<feature type="compositionally biased region" description="Polar residues" evidence="12">
    <location>
        <begin position="608"/>
        <end position="630"/>
    </location>
</feature>
<dbReference type="GO" id="GO:0030131">
    <property type="term" value="C:clathrin adaptor complex"/>
    <property type="evidence" value="ECO:0007669"/>
    <property type="project" value="InterPro"/>
</dbReference>
<comment type="similarity">
    <text evidence="3 11">Belongs to the adaptor complexes large subunit family.</text>
</comment>
<dbReference type="InterPro" id="IPR026739">
    <property type="entry name" value="AP_beta"/>
</dbReference>
<keyword evidence="5 11" id="KW-0653">Protein transport</keyword>
<organism evidence="15 16">
    <name type="scientific">Zostera marina</name>
    <name type="common">Eelgrass</name>
    <dbReference type="NCBI Taxonomy" id="29655"/>
    <lineage>
        <taxon>Eukaryota</taxon>
        <taxon>Viridiplantae</taxon>
        <taxon>Streptophyta</taxon>
        <taxon>Embryophyta</taxon>
        <taxon>Tracheophyta</taxon>
        <taxon>Spermatophyta</taxon>
        <taxon>Magnoliopsida</taxon>
        <taxon>Liliopsida</taxon>
        <taxon>Zosteraceae</taxon>
        <taxon>Zostera</taxon>
    </lineage>
</organism>
<evidence type="ECO:0000256" key="1">
    <source>
        <dbReference type="ARBA" id="ARBA00004145"/>
    </source>
</evidence>
<dbReference type="Proteomes" id="UP000036987">
    <property type="component" value="Unassembled WGS sequence"/>
</dbReference>
<reference evidence="16" key="1">
    <citation type="journal article" date="2016" name="Nature">
        <title>The genome of the seagrass Zostera marina reveals angiosperm adaptation to the sea.</title>
        <authorList>
            <person name="Olsen J.L."/>
            <person name="Rouze P."/>
            <person name="Verhelst B."/>
            <person name="Lin Y.-C."/>
            <person name="Bayer T."/>
            <person name="Collen J."/>
            <person name="Dattolo E."/>
            <person name="De Paoli E."/>
            <person name="Dittami S."/>
            <person name="Maumus F."/>
            <person name="Michel G."/>
            <person name="Kersting A."/>
            <person name="Lauritano C."/>
            <person name="Lohaus R."/>
            <person name="Toepel M."/>
            <person name="Tonon T."/>
            <person name="Vanneste K."/>
            <person name="Amirebrahimi M."/>
            <person name="Brakel J."/>
            <person name="Bostroem C."/>
            <person name="Chovatia M."/>
            <person name="Grimwood J."/>
            <person name="Jenkins J.W."/>
            <person name="Jueterbock A."/>
            <person name="Mraz A."/>
            <person name="Stam W.T."/>
            <person name="Tice H."/>
            <person name="Bornberg-Bauer E."/>
            <person name="Green P.J."/>
            <person name="Pearson G.A."/>
            <person name="Procaccini G."/>
            <person name="Duarte C.M."/>
            <person name="Schmutz J."/>
            <person name="Reusch T.B.H."/>
            <person name="Van de Peer Y."/>
        </authorList>
    </citation>
    <scope>NUCLEOTIDE SEQUENCE [LARGE SCALE GENOMIC DNA]</scope>
    <source>
        <strain evidence="16">cv. Finnish</strain>
    </source>
</reference>
<evidence type="ECO:0000256" key="6">
    <source>
        <dbReference type="ARBA" id="ARBA00023034"/>
    </source>
</evidence>
<feature type="domain" description="Clathrin adaptor alpha/beta/gamma-adaptin appendage Ig-like subdomain" evidence="13">
    <location>
        <begin position="654"/>
        <end position="768"/>
    </location>
</feature>
<evidence type="ECO:0000256" key="9">
    <source>
        <dbReference type="ARBA" id="ARBA00056315"/>
    </source>
</evidence>
<dbReference type="InterPro" id="IPR013037">
    <property type="entry name" value="Clathrin_b-adaptin_app_Ig-like"/>
</dbReference>
<evidence type="ECO:0000313" key="16">
    <source>
        <dbReference type="Proteomes" id="UP000036987"/>
    </source>
</evidence>
<comment type="caution">
    <text evidence="15">The sequence shown here is derived from an EMBL/GenBank/DDBJ whole genome shotgun (WGS) entry which is preliminary data.</text>
</comment>
<dbReference type="SUPFAM" id="SSF48371">
    <property type="entry name" value="ARM repeat"/>
    <property type="match status" value="1"/>
</dbReference>
<dbReference type="InterPro" id="IPR002553">
    <property type="entry name" value="Clathrin/coatomer_adapt-like_N"/>
</dbReference>
<evidence type="ECO:0000259" key="13">
    <source>
        <dbReference type="SMART" id="SM00809"/>
    </source>
</evidence>
<comment type="subunit">
    <text evidence="10 11">Adaptor protein complexes are heterotetramers composed of two large adaptins (beta-type subunit and alpha-type or delta-type or epsilon-type or gamma-type subunit), a medium adaptin (mu-type subunit) and a small adaptin (sigma-type subunit).</text>
</comment>
<dbReference type="InterPro" id="IPR012295">
    <property type="entry name" value="TBP_dom_sf"/>
</dbReference>
<keyword evidence="6" id="KW-0333">Golgi apparatus</keyword>
<dbReference type="SUPFAM" id="SSF55711">
    <property type="entry name" value="Subdomain of clathrin and coatomer appendage domain"/>
    <property type="match status" value="1"/>
</dbReference>
<comment type="function">
    <text evidence="9 11">Subunit of clathrin-associated adaptor protein complex that plays a role in protein sorting in the late-Golgi/trans-Golgi network (TGN) and/or endosomes. The AP complexes mediate both the recruitment of clathrin to membranes and the recognition of sorting signals within the cytosolic tails of transmembrane cargo molecules.</text>
</comment>
<dbReference type="Pfam" id="PF02883">
    <property type="entry name" value="Alpha_adaptinC2"/>
    <property type="match status" value="1"/>
</dbReference>
<dbReference type="AlphaFoldDB" id="A0A0K9P8S1"/>
<dbReference type="Gene3D" id="3.30.310.10">
    <property type="entry name" value="TATA-Binding Protein"/>
    <property type="match status" value="1"/>
</dbReference>
<gene>
    <name evidence="15" type="ORF">ZOSMA_35G00840</name>
</gene>
<feature type="region of interest" description="Disordered" evidence="12">
    <location>
        <begin position="587"/>
        <end position="630"/>
    </location>
</feature>
<dbReference type="Gene3D" id="2.60.40.1150">
    <property type="match status" value="1"/>
</dbReference>
<comment type="subcellular location">
    <subcellularLocation>
        <location evidence="1">Cytoplasmic vesicle</location>
        <location evidence="1">Clathrin-coated vesicle membrane</location>
        <topology evidence="1">Peripheral membrane protein</topology>
        <orientation evidence="1">Cytoplasmic side</orientation>
    </subcellularLocation>
    <subcellularLocation>
        <location evidence="2">Golgi apparatus</location>
        <location evidence="2">trans-Golgi network</location>
    </subcellularLocation>
</comment>
<dbReference type="STRING" id="29655.A0A0K9P8S1"/>
<evidence type="ECO:0000256" key="5">
    <source>
        <dbReference type="ARBA" id="ARBA00022927"/>
    </source>
</evidence>
<dbReference type="InterPro" id="IPR013041">
    <property type="entry name" value="Clathrin_app_Ig-like_sf"/>
</dbReference>
<dbReference type="SUPFAM" id="SSF49348">
    <property type="entry name" value="Clathrin adaptor appendage domain"/>
    <property type="match status" value="1"/>
</dbReference>